<dbReference type="Proteomes" id="UP000502498">
    <property type="component" value="Chromosome"/>
</dbReference>
<name>A0A7D4U3P0_9MICO</name>
<organism evidence="11 12">
    <name type="scientific">Microbacterium hominis</name>
    <dbReference type="NCBI Taxonomy" id="162426"/>
    <lineage>
        <taxon>Bacteria</taxon>
        <taxon>Bacillati</taxon>
        <taxon>Actinomycetota</taxon>
        <taxon>Actinomycetes</taxon>
        <taxon>Micrococcales</taxon>
        <taxon>Microbacteriaceae</taxon>
        <taxon>Microbacterium</taxon>
    </lineage>
</organism>
<keyword evidence="6 7" id="KW-0067">ATP-binding</keyword>
<dbReference type="EMBL" id="CP054038">
    <property type="protein sequence ID" value="QKJ18785.1"/>
    <property type="molecule type" value="Genomic_DNA"/>
</dbReference>
<dbReference type="InterPro" id="IPR011009">
    <property type="entry name" value="Kinase-like_dom_sf"/>
</dbReference>
<dbReference type="PROSITE" id="PS00109">
    <property type="entry name" value="PROTEIN_KINASE_TYR"/>
    <property type="match status" value="1"/>
</dbReference>
<dbReference type="SUPFAM" id="SSF56112">
    <property type="entry name" value="Protein kinase-like (PK-like)"/>
    <property type="match status" value="1"/>
</dbReference>
<evidence type="ECO:0000259" key="10">
    <source>
        <dbReference type="PROSITE" id="PS50011"/>
    </source>
</evidence>
<evidence type="ECO:0000256" key="7">
    <source>
        <dbReference type="PROSITE-ProRule" id="PRU10141"/>
    </source>
</evidence>
<dbReference type="PROSITE" id="PS00107">
    <property type="entry name" value="PROTEIN_KINASE_ATP"/>
    <property type="match status" value="1"/>
</dbReference>
<dbReference type="PANTHER" id="PTHR43289">
    <property type="entry name" value="MITOGEN-ACTIVATED PROTEIN KINASE KINASE KINASE 20-RELATED"/>
    <property type="match status" value="1"/>
</dbReference>
<feature type="region of interest" description="Disordered" evidence="8">
    <location>
        <begin position="301"/>
        <end position="327"/>
    </location>
</feature>
<dbReference type="InterPro" id="IPR000719">
    <property type="entry name" value="Prot_kinase_dom"/>
</dbReference>
<dbReference type="Gene3D" id="1.10.510.10">
    <property type="entry name" value="Transferase(Phosphotransferase) domain 1"/>
    <property type="match status" value="1"/>
</dbReference>
<evidence type="ECO:0000256" key="1">
    <source>
        <dbReference type="ARBA" id="ARBA00012513"/>
    </source>
</evidence>
<evidence type="ECO:0000313" key="12">
    <source>
        <dbReference type="Proteomes" id="UP000502498"/>
    </source>
</evidence>
<keyword evidence="3" id="KW-0808">Transferase</keyword>
<evidence type="ECO:0000313" key="11">
    <source>
        <dbReference type="EMBL" id="QKJ18785.1"/>
    </source>
</evidence>
<dbReference type="Pfam" id="PF00069">
    <property type="entry name" value="Pkinase"/>
    <property type="match status" value="1"/>
</dbReference>
<evidence type="ECO:0000256" key="8">
    <source>
        <dbReference type="SAM" id="MobiDB-lite"/>
    </source>
</evidence>
<feature type="compositionally biased region" description="Low complexity" evidence="8">
    <location>
        <begin position="389"/>
        <end position="408"/>
    </location>
</feature>
<dbReference type="AlphaFoldDB" id="A0A7D4U3P0"/>
<dbReference type="InterPro" id="IPR008266">
    <property type="entry name" value="Tyr_kinase_AS"/>
</dbReference>
<reference evidence="11 12" key="1">
    <citation type="submission" date="2020-05" db="EMBL/GenBank/DDBJ databases">
        <title>Strain PA2F3 complete genome.</title>
        <authorList>
            <person name="Kim Y.-S."/>
            <person name="Kim S.-J."/>
            <person name="Jung H.-k."/>
            <person name="Kim S.-E."/>
            <person name="Kim K.-H."/>
        </authorList>
    </citation>
    <scope>NUCLEOTIDE SEQUENCE [LARGE SCALE GENOMIC DNA]</scope>
    <source>
        <strain evidence="11 12">PA2F3</strain>
    </source>
</reference>
<feature type="binding site" evidence="7">
    <location>
        <position position="46"/>
    </location>
    <ligand>
        <name>ATP</name>
        <dbReference type="ChEBI" id="CHEBI:30616"/>
    </ligand>
</feature>
<keyword evidence="9" id="KW-1133">Transmembrane helix</keyword>
<protein>
    <recommendedName>
        <fullName evidence="1">non-specific serine/threonine protein kinase</fullName>
        <ecNumber evidence="1">2.7.11.1</ecNumber>
    </recommendedName>
</protein>
<proteinExistence type="predicted"/>
<dbReference type="PROSITE" id="PS50011">
    <property type="entry name" value="PROTEIN_KINASE_DOM"/>
    <property type="match status" value="1"/>
</dbReference>
<dbReference type="GO" id="GO:0004674">
    <property type="term" value="F:protein serine/threonine kinase activity"/>
    <property type="evidence" value="ECO:0007669"/>
    <property type="project" value="UniProtKB-KW"/>
</dbReference>
<evidence type="ECO:0000256" key="6">
    <source>
        <dbReference type="ARBA" id="ARBA00022840"/>
    </source>
</evidence>
<dbReference type="GO" id="GO:0005524">
    <property type="term" value="F:ATP binding"/>
    <property type="evidence" value="ECO:0007669"/>
    <property type="project" value="UniProtKB-UniRule"/>
</dbReference>
<dbReference type="EC" id="2.7.11.1" evidence="1"/>
<dbReference type="RefSeq" id="WP_172989226.1">
    <property type="nucleotide sequence ID" value="NZ_CP054038.1"/>
</dbReference>
<evidence type="ECO:0000256" key="3">
    <source>
        <dbReference type="ARBA" id="ARBA00022679"/>
    </source>
</evidence>
<keyword evidence="9" id="KW-0472">Membrane</keyword>
<dbReference type="CDD" id="cd14014">
    <property type="entry name" value="STKc_PknB_like"/>
    <property type="match status" value="1"/>
</dbReference>
<dbReference type="PANTHER" id="PTHR43289:SF6">
    <property type="entry name" value="SERINE_THREONINE-PROTEIN KINASE NEKL-3"/>
    <property type="match status" value="1"/>
</dbReference>
<gene>
    <name evidence="11" type="ORF">HQM25_04910</name>
</gene>
<dbReference type="Gene3D" id="3.30.200.20">
    <property type="entry name" value="Phosphorylase Kinase, domain 1"/>
    <property type="match status" value="1"/>
</dbReference>
<keyword evidence="2" id="KW-0723">Serine/threonine-protein kinase</keyword>
<keyword evidence="5 11" id="KW-0418">Kinase</keyword>
<sequence length="469" mass="47171">MPAIAPPSPGVVLGGRYVLAERIGQGGMSSVYRAHDTALDRTVAVKVMRAAPDDHAAVRRMRAEAAALGAVSHPGLVTLYDADVADDGSGFLVLEYVPGPTLRRRLDLGALSMVDAASIAVDLAEGLHAVHAAGIVHRDLTPSNVLLTEAETEPVRAKLADFGIAHLADWTRVTSPGMTVGTAAYLAPEQVRGDEPTAAADVYSLGLVLLEALTGERAFRSSTAPEILAARLTVGPAIPADLPPLWRSLLSSMTEIDPRDRPAAAEVASAGACLPLAAEGNPLDAATAPVRLPVAATPVARATGTRSLPAVPGNTPQRSAGSSHRARRRASRFGVLLAGAAAGAAIGVAGLSLSLAAAPSETTTVLEPRSIVAVTPPSTVTHTAVDSTPAPAQPDDPAQPADPAVAPAEGTAPDSPVGGTSATTGEEVSDNGGAGTAQKESEVRTGPGSGGNGSANGRGAEKGRGADAR</sequence>
<dbReference type="InterPro" id="IPR017441">
    <property type="entry name" value="Protein_kinase_ATP_BS"/>
</dbReference>
<feature type="compositionally biased region" description="Gly residues" evidence="8">
    <location>
        <begin position="447"/>
        <end position="456"/>
    </location>
</feature>
<feature type="region of interest" description="Disordered" evidence="8">
    <location>
        <begin position="379"/>
        <end position="469"/>
    </location>
</feature>
<keyword evidence="4 7" id="KW-0547">Nucleotide-binding</keyword>
<evidence type="ECO:0000256" key="2">
    <source>
        <dbReference type="ARBA" id="ARBA00022527"/>
    </source>
</evidence>
<accession>A0A7D4U3P0</accession>
<evidence type="ECO:0000256" key="5">
    <source>
        <dbReference type="ARBA" id="ARBA00022777"/>
    </source>
</evidence>
<feature type="domain" description="Protein kinase" evidence="10">
    <location>
        <begin position="17"/>
        <end position="277"/>
    </location>
</feature>
<keyword evidence="9" id="KW-0812">Transmembrane</keyword>
<feature type="compositionally biased region" description="Basic and acidic residues" evidence="8">
    <location>
        <begin position="459"/>
        <end position="469"/>
    </location>
</feature>
<feature type="transmembrane region" description="Helical" evidence="9">
    <location>
        <begin position="333"/>
        <end position="358"/>
    </location>
</feature>
<evidence type="ECO:0000256" key="9">
    <source>
        <dbReference type="SAM" id="Phobius"/>
    </source>
</evidence>
<evidence type="ECO:0000256" key="4">
    <source>
        <dbReference type="ARBA" id="ARBA00022741"/>
    </source>
</evidence>